<accession>A0A9P0QNB1</accession>
<feature type="domain" description="Transcriptional regulatory protein RXT2 N-terminal" evidence="2">
    <location>
        <begin position="138"/>
        <end position="247"/>
    </location>
</feature>
<feature type="region of interest" description="Disordered" evidence="1">
    <location>
        <begin position="267"/>
        <end position="327"/>
    </location>
</feature>
<dbReference type="AlphaFoldDB" id="A0A9P0QNB1"/>
<feature type="compositionally biased region" description="Low complexity" evidence="1">
    <location>
        <begin position="119"/>
        <end position="131"/>
    </location>
</feature>
<feature type="compositionally biased region" description="Acidic residues" evidence="1">
    <location>
        <begin position="109"/>
        <end position="118"/>
    </location>
</feature>
<protein>
    <recommendedName>
        <fullName evidence="2">Transcriptional regulatory protein RXT2 N-terminal domain-containing protein</fullName>
    </recommendedName>
</protein>
<organism evidence="3 4">
    <name type="scientific">[Candida] railenensis</name>
    <dbReference type="NCBI Taxonomy" id="45579"/>
    <lineage>
        <taxon>Eukaryota</taxon>
        <taxon>Fungi</taxon>
        <taxon>Dikarya</taxon>
        <taxon>Ascomycota</taxon>
        <taxon>Saccharomycotina</taxon>
        <taxon>Pichiomycetes</taxon>
        <taxon>Debaryomycetaceae</taxon>
        <taxon>Kurtzmaniella</taxon>
    </lineage>
</organism>
<keyword evidence="4" id="KW-1185">Reference proteome</keyword>
<evidence type="ECO:0000256" key="1">
    <source>
        <dbReference type="SAM" id="MobiDB-lite"/>
    </source>
</evidence>
<feature type="compositionally biased region" description="Basic and acidic residues" evidence="1">
    <location>
        <begin position="282"/>
        <end position="303"/>
    </location>
</feature>
<comment type="caution">
    <text evidence="3">The sequence shown here is derived from an EMBL/GenBank/DDBJ whole genome shotgun (WGS) entry which is preliminary data.</text>
</comment>
<feature type="compositionally biased region" description="Acidic residues" evidence="1">
    <location>
        <begin position="147"/>
        <end position="177"/>
    </location>
</feature>
<gene>
    <name evidence="3" type="ORF">CLIB1423_05S01002</name>
</gene>
<evidence type="ECO:0000313" key="3">
    <source>
        <dbReference type="EMBL" id="CAH2351904.1"/>
    </source>
</evidence>
<dbReference type="PANTHER" id="PTHR28232">
    <property type="entry name" value="TRANSCRIPTIONAL REGULATORY PROTEIN RXT2"/>
    <property type="match status" value="1"/>
</dbReference>
<name>A0A9P0QNB1_9ASCO</name>
<sequence>MLDERSLEIISKFKQSLVTAPAKSGLNGSFANRGSKSIAAPTSALLNSHILTPKIVEYEGSKRLVLTNDSIERNNHRRKRKWRQTYGDPAEVRKRIRQKEEQQQHFQSDEADEDEQDEAQQAYNTNNNNTNRKQIAISKENGHRGDDDEGEADYDEEQGEDFSEPDSDGDFESETSDSEAHPFSRINLTEILTPLTHPSEIISHPAISKTYNSQVFRKLASELIELIELEQENLNWLNKLLQVLNGEDWFYLLEENLGLPKYDHGLNQVSDDETPNTSVVSKDGDSAKEKAAASETTTEREEVSSSVTEGGEDSLPKRITRTAATQEDKEKDIDPFFAVPEALKTYEAYQTQQLEDTSSTEEIIKEELVNYLQVSIQRQQEYIKNLTQLRNGIVRSDRLKGDLFKWGKEMHDKRSS</sequence>
<dbReference type="GO" id="GO:0033698">
    <property type="term" value="C:Rpd3L complex"/>
    <property type="evidence" value="ECO:0007669"/>
    <property type="project" value="TreeGrafter"/>
</dbReference>
<dbReference type="Pfam" id="PF08595">
    <property type="entry name" value="RXT2_N"/>
    <property type="match status" value="1"/>
</dbReference>
<evidence type="ECO:0000313" key="4">
    <source>
        <dbReference type="Proteomes" id="UP000837801"/>
    </source>
</evidence>
<reference evidence="3" key="1">
    <citation type="submission" date="2022-03" db="EMBL/GenBank/DDBJ databases">
        <authorList>
            <person name="Legras J.-L."/>
            <person name="Devillers H."/>
            <person name="Grondin C."/>
        </authorList>
    </citation>
    <scope>NUCLEOTIDE SEQUENCE</scope>
    <source>
        <strain evidence="3">CLIB 1423</strain>
    </source>
</reference>
<dbReference type="GO" id="GO:0005829">
    <property type="term" value="C:cytosol"/>
    <property type="evidence" value="ECO:0007669"/>
    <property type="project" value="TreeGrafter"/>
</dbReference>
<evidence type="ECO:0000259" key="2">
    <source>
        <dbReference type="Pfam" id="PF08595"/>
    </source>
</evidence>
<dbReference type="InterPro" id="IPR039602">
    <property type="entry name" value="Rxt2"/>
</dbReference>
<feature type="region of interest" description="Disordered" evidence="1">
    <location>
        <begin position="75"/>
        <end position="183"/>
    </location>
</feature>
<dbReference type="PANTHER" id="PTHR28232:SF1">
    <property type="entry name" value="TRANSCRIPTIONAL REGULATORY PROTEIN RXT2"/>
    <property type="match status" value="1"/>
</dbReference>
<dbReference type="InterPro" id="IPR013904">
    <property type="entry name" value="RXT2_N"/>
</dbReference>
<feature type="compositionally biased region" description="Basic and acidic residues" evidence="1">
    <location>
        <begin position="90"/>
        <end position="103"/>
    </location>
</feature>
<dbReference type="EMBL" id="CAKXYY010000005">
    <property type="protein sequence ID" value="CAH2351904.1"/>
    <property type="molecule type" value="Genomic_DNA"/>
</dbReference>
<dbReference type="OrthoDB" id="2405722at2759"/>
<dbReference type="Proteomes" id="UP000837801">
    <property type="component" value="Unassembled WGS sequence"/>
</dbReference>
<proteinExistence type="predicted"/>